<comment type="caution">
    <text evidence="1">The sequence shown here is derived from an EMBL/GenBank/DDBJ whole genome shotgun (WGS) entry which is preliminary data.</text>
</comment>
<protein>
    <submittedName>
        <fullName evidence="1">Uncharacterized protein</fullName>
    </submittedName>
</protein>
<sequence>MADGFTNLGAQPSQLIPLVLATVLQGFLMATERAYRRSDMCPRSYSSYSLPENVTRAGLRSAIVAKFSQLLRIGSVARLKVVTRPGRPFDPTKPARSRLYF</sequence>
<dbReference type="Proteomes" id="UP000886501">
    <property type="component" value="Unassembled WGS sequence"/>
</dbReference>
<reference evidence="1" key="2">
    <citation type="journal article" date="2020" name="Nat. Commun.">
        <title>Large-scale genome sequencing of mycorrhizal fungi provides insights into the early evolution of symbiotic traits.</title>
        <authorList>
            <person name="Miyauchi S."/>
            <person name="Kiss E."/>
            <person name="Kuo A."/>
            <person name="Drula E."/>
            <person name="Kohler A."/>
            <person name="Sanchez-Garcia M."/>
            <person name="Morin E."/>
            <person name="Andreopoulos B."/>
            <person name="Barry K.W."/>
            <person name="Bonito G."/>
            <person name="Buee M."/>
            <person name="Carver A."/>
            <person name="Chen C."/>
            <person name="Cichocki N."/>
            <person name="Clum A."/>
            <person name="Culley D."/>
            <person name="Crous P.W."/>
            <person name="Fauchery L."/>
            <person name="Girlanda M."/>
            <person name="Hayes R.D."/>
            <person name="Keri Z."/>
            <person name="LaButti K."/>
            <person name="Lipzen A."/>
            <person name="Lombard V."/>
            <person name="Magnuson J."/>
            <person name="Maillard F."/>
            <person name="Murat C."/>
            <person name="Nolan M."/>
            <person name="Ohm R.A."/>
            <person name="Pangilinan J."/>
            <person name="Pereira M.F."/>
            <person name="Perotto S."/>
            <person name="Peter M."/>
            <person name="Pfister S."/>
            <person name="Riley R."/>
            <person name="Sitrit Y."/>
            <person name="Stielow J.B."/>
            <person name="Szollosi G."/>
            <person name="Zifcakova L."/>
            <person name="Stursova M."/>
            <person name="Spatafora J.W."/>
            <person name="Tedersoo L."/>
            <person name="Vaario L.M."/>
            <person name="Yamada A."/>
            <person name="Yan M."/>
            <person name="Wang P."/>
            <person name="Xu J."/>
            <person name="Bruns T."/>
            <person name="Baldrian P."/>
            <person name="Vilgalys R."/>
            <person name="Dunand C."/>
            <person name="Henrissat B."/>
            <person name="Grigoriev I.V."/>
            <person name="Hibbett D."/>
            <person name="Nagy L.G."/>
            <person name="Martin F.M."/>
        </authorList>
    </citation>
    <scope>NUCLEOTIDE SEQUENCE</scope>
    <source>
        <strain evidence="1">P2</strain>
    </source>
</reference>
<proteinExistence type="predicted"/>
<reference evidence="1" key="1">
    <citation type="submission" date="2019-10" db="EMBL/GenBank/DDBJ databases">
        <authorList>
            <consortium name="DOE Joint Genome Institute"/>
            <person name="Kuo A."/>
            <person name="Miyauchi S."/>
            <person name="Kiss E."/>
            <person name="Drula E."/>
            <person name="Kohler A."/>
            <person name="Sanchez-Garcia M."/>
            <person name="Andreopoulos B."/>
            <person name="Barry K.W."/>
            <person name="Bonito G."/>
            <person name="Buee M."/>
            <person name="Carver A."/>
            <person name="Chen C."/>
            <person name="Cichocki N."/>
            <person name="Clum A."/>
            <person name="Culley D."/>
            <person name="Crous P.W."/>
            <person name="Fauchery L."/>
            <person name="Girlanda M."/>
            <person name="Hayes R."/>
            <person name="Keri Z."/>
            <person name="Labutti K."/>
            <person name="Lipzen A."/>
            <person name="Lombard V."/>
            <person name="Magnuson J."/>
            <person name="Maillard F."/>
            <person name="Morin E."/>
            <person name="Murat C."/>
            <person name="Nolan M."/>
            <person name="Ohm R."/>
            <person name="Pangilinan J."/>
            <person name="Pereira M."/>
            <person name="Perotto S."/>
            <person name="Peter M."/>
            <person name="Riley R."/>
            <person name="Sitrit Y."/>
            <person name="Stielow B."/>
            <person name="Szollosi G."/>
            <person name="Zifcakova L."/>
            <person name="Stursova M."/>
            <person name="Spatafora J.W."/>
            <person name="Tedersoo L."/>
            <person name="Vaario L.-M."/>
            <person name="Yamada A."/>
            <person name="Yan M."/>
            <person name="Wang P."/>
            <person name="Xu J."/>
            <person name="Bruns T."/>
            <person name="Baldrian P."/>
            <person name="Vilgalys R."/>
            <person name="Henrissat B."/>
            <person name="Grigoriev I.V."/>
            <person name="Hibbett D."/>
            <person name="Nagy L.G."/>
            <person name="Martin F.M."/>
        </authorList>
    </citation>
    <scope>NUCLEOTIDE SEQUENCE</scope>
    <source>
        <strain evidence="1">P2</strain>
    </source>
</reference>
<evidence type="ECO:0000313" key="2">
    <source>
        <dbReference type="Proteomes" id="UP000886501"/>
    </source>
</evidence>
<name>A0ACB6ZQ41_THEGA</name>
<evidence type="ECO:0000313" key="1">
    <source>
        <dbReference type="EMBL" id="KAF9651702.1"/>
    </source>
</evidence>
<dbReference type="EMBL" id="MU117973">
    <property type="protein sequence ID" value="KAF9651702.1"/>
    <property type="molecule type" value="Genomic_DNA"/>
</dbReference>
<organism evidence="1 2">
    <name type="scientific">Thelephora ganbajun</name>
    <name type="common">Ganba fungus</name>
    <dbReference type="NCBI Taxonomy" id="370292"/>
    <lineage>
        <taxon>Eukaryota</taxon>
        <taxon>Fungi</taxon>
        <taxon>Dikarya</taxon>
        <taxon>Basidiomycota</taxon>
        <taxon>Agaricomycotina</taxon>
        <taxon>Agaricomycetes</taxon>
        <taxon>Thelephorales</taxon>
        <taxon>Thelephoraceae</taxon>
        <taxon>Thelephora</taxon>
    </lineage>
</organism>
<accession>A0ACB6ZQ41</accession>
<gene>
    <name evidence="1" type="ORF">BDM02DRAFT_3110140</name>
</gene>
<keyword evidence="2" id="KW-1185">Reference proteome</keyword>